<keyword evidence="1" id="KW-0540">Nuclease</keyword>
<keyword evidence="1" id="KW-0255">Endonuclease</keyword>
<evidence type="ECO:0000313" key="1">
    <source>
        <dbReference type="EMBL" id="RNL62862.1"/>
    </source>
</evidence>
<dbReference type="EMBL" id="RJSE01000007">
    <property type="protein sequence ID" value="RNL62862.1"/>
    <property type="molecule type" value="Genomic_DNA"/>
</dbReference>
<accession>A0A3N0CHD3</accession>
<sequence>MCPICLAVPAALKKEHVPNGSLGGSHMTYTCEPCNNGLGSKVEAALQDWFDHAITASFEHDGEVLGRRRVLKIYFRRNEDTGAFALVVDGDVTPDVEQILGSPEFRMRYQEAQQRACGIALLKHAYLAACLFLRSVPDHPEARVMRADLIAARDAPKGQAPASDAAAALKVYRSHVGRQGPPLALVAQQAEDGAAPTFLISLAGVLFVSWPFADLPPGAWQRLRQDAGDDTEEEASA</sequence>
<dbReference type="GO" id="GO:0004519">
    <property type="term" value="F:endonuclease activity"/>
    <property type="evidence" value="ECO:0007669"/>
    <property type="project" value="UniProtKB-KW"/>
</dbReference>
<comment type="caution">
    <text evidence="1">The sequence shown here is derived from an EMBL/GenBank/DDBJ whole genome shotgun (WGS) entry which is preliminary data.</text>
</comment>
<reference evidence="1 2" key="1">
    <citation type="submission" date="2018-11" db="EMBL/GenBank/DDBJ databases">
        <authorList>
            <person name="Li F."/>
        </authorList>
    </citation>
    <scope>NUCLEOTIDE SEQUENCE [LARGE SCALE GENOMIC DNA]</scope>
    <source>
        <strain evidence="1 2">Gsoil 097</strain>
    </source>
</reference>
<evidence type="ECO:0000313" key="2">
    <source>
        <dbReference type="Proteomes" id="UP000267128"/>
    </source>
</evidence>
<gene>
    <name evidence="1" type="ORF">EFK50_14105</name>
</gene>
<keyword evidence="2" id="KW-1185">Reference proteome</keyword>
<dbReference type="Proteomes" id="UP000267128">
    <property type="component" value="Unassembled WGS sequence"/>
</dbReference>
<proteinExistence type="predicted"/>
<name>A0A3N0CHD3_9ACTN</name>
<keyword evidence="1" id="KW-0378">Hydrolase</keyword>
<protein>
    <submittedName>
        <fullName evidence="1">HNH endonuclease</fullName>
    </submittedName>
</protein>
<organism evidence="1 2">
    <name type="scientific">Nocardioides marmoriginsengisoli</name>
    <dbReference type="NCBI Taxonomy" id="661483"/>
    <lineage>
        <taxon>Bacteria</taxon>
        <taxon>Bacillati</taxon>
        <taxon>Actinomycetota</taxon>
        <taxon>Actinomycetes</taxon>
        <taxon>Propionibacteriales</taxon>
        <taxon>Nocardioidaceae</taxon>
        <taxon>Nocardioides</taxon>
    </lineage>
</organism>
<dbReference type="AlphaFoldDB" id="A0A3N0CHD3"/>